<feature type="transmembrane region" description="Helical" evidence="6">
    <location>
        <begin position="43"/>
        <end position="64"/>
    </location>
</feature>
<feature type="transmembrane region" description="Helical" evidence="6">
    <location>
        <begin position="224"/>
        <end position="240"/>
    </location>
</feature>
<dbReference type="PROSITE" id="PS50850">
    <property type="entry name" value="MFS"/>
    <property type="match status" value="1"/>
</dbReference>
<evidence type="ECO:0000256" key="3">
    <source>
        <dbReference type="ARBA" id="ARBA00022692"/>
    </source>
</evidence>
<feature type="transmembrane region" description="Helical" evidence="6">
    <location>
        <begin position="252"/>
        <end position="278"/>
    </location>
</feature>
<dbReference type="RefSeq" id="WP_244885232.1">
    <property type="nucleotide sequence ID" value="NZ_FNOJ01000030.1"/>
</dbReference>
<keyword evidence="2" id="KW-0813">Transport</keyword>
<feature type="transmembrane region" description="Helical" evidence="6">
    <location>
        <begin position="99"/>
        <end position="120"/>
    </location>
</feature>
<feature type="transmembrane region" description="Helical" evidence="6">
    <location>
        <begin position="290"/>
        <end position="307"/>
    </location>
</feature>
<evidence type="ECO:0000256" key="6">
    <source>
        <dbReference type="SAM" id="Phobius"/>
    </source>
</evidence>
<evidence type="ECO:0000313" key="9">
    <source>
        <dbReference type="Proteomes" id="UP000182589"/>
    </source>
</evidence>
<feature type="transmembrane region" description="Helical" evidence="6">
    <location>
        <begin position="132"/>
        <end position="154"/>
    </location>
</feature>
<dbReference type="InterPro" id="IPR020846">
    <property type="entry name" value="MFS_dom"/>
</dbReference>
<feature type="transmembrane region" description="Helical" evidence="6">
    <location>
        <begin position="379"/>
        <end position="398"/>
    </location>
</feature>
<comment type="subcellular location">
    <subcellularLocation>
        <location evidence="1">Cell membrane</location>
        <topology evidence="1">Multi-pass membrane protein</topology>
    </subcellularLocation>
</comment>
<dbReference type="EMBL" id="FNOJ01000030">
    <property type="protein sequence ID" value="SDX01454.1"/>
    <property type="molecule type" value="Genomic_DNA"/>
</dbReference>
<evidence type="ECO:0000256" key="4">
    <source>
        <dbReference type="ARBA" id="ARBA00022989"/>
    </source>
</evidence>
<feature type="transmembrane region" description="Helical" evidence="6">
    <location>
        <begin position="166"/>
        <end position="186"/>
    </location>
</feature>
<dbReference type="PANTHER" id="PTHR23518:SF2">
    <property type="entry name" value="MAJOR FACILITATOR SUPERFAMILY TRANSPORTER"/>
    <property type="match status" value="1"/>
</dbReference>
<evidence type="ECO:0000256" key="5">
    <source>
        <dbReference type="ARBA" id="ARBA00023136"/>
    </source>
</evidence>
<proteinExistence type="predicted"/>
<keyword evidence="4 6" id="KW-1133">Transmembrane helix</keyword>
<keyword evidence="5 6" id="KW-0472">Membrane</keyword>
<sequence>MAFTQVQGNARSCVLAEPLFVIPYNMYTTYASVYMLDLHVSDAGLGIVTTINLILQMLSAFVSGYLTDRMGRRKALWLYDIVSWSLATLVWAVSQNVWWFLLAAVLNGFQRIPATAWYCLLVEDTPVDKRTWVFTGLQIVSVVGGLFAPIGGILVNHLSLVPATRVMYLFACLSMSVMIYVRHLGLRETDIGLRKMTERRTFDARSEWHSYVAVVQQIVKNRRLLLLFAVYVLWNIQTTIRTTFVSVYQIDYLHIPASLISLFPAISSLSMMALLFTAVPRFREEHAARWMNAGFVLIGLANLVLVIMPEGNFAWAVVSTVLAAIGTIIANPFVESVVANAMDDEQRATMLSVLNVMILACTSPAGVIGGYTYSINPQIPMDLVMVTFVISIILVWMANRRQTSEIANSYHTGLGNDG</sequence>
<dbReference type="STRING" id="89784.SAMN04489725_1303"/>
<organism evidence="8 9">
    <name type="scientific">Alicyclobacillus hesperidum</name>
    <dbReference type="NCBI Taxonomy" id="89784"/>
    <lineage>
        <taxon>Bacteria</taxon>
        <taxon>Bacillati</taxon>
        <taxon>Bacillota</taxon>
        <taxon>Bacilli</taxon>
        <taxon>Bacillales</taxon>
        <taxon>Alicyclobacillaceae</taxon>
        <taxon>Alicyclobacillus</taxon>
    </lineage>
</organism>
<dbReference type="Proteomes" id="UP000182589">
    <property type="component" value="Unassembled WGS sequence"/>
</dbReference>
<accession>A0A1H2Y9W5</accession>
<evidence type="ECO:0000256" key="1">
    <source>
        <dbReference type="ARBA" id="ARBA00004651"/>
    </source>
</evidence>
<keyword evidence="9" id="KW-1185">Reference proteome</keyword>
<feature type="transmembrane region" description="Helical" evidence="6">
    <location>
        <begin position="76"/>
        <end position="93"/>
    </location>
</feature>
<evidence type="ECO:0000259" key="7">
    <source>
        <dbReference type="PROSITE" id="PS50850"/>
    </source>
</evidence>
<dbReference type="GO" id="GO:0022857">
    <property type="term" value="F:transmembrane transporter activity"/>
    <property type="evidence" value="ECO:0007669"/>
    <property type="project" value="InterPro"/>
</dbReference>
<keyword evidence="3 6" id="KW-0812">Transmembrane</keyword>
<feature type="domain" description="Major facilitator superfamily (MFS) profile" evidence="7">
    <location>
        <begin position="1"/>
        <end position="403"/>
    </location>
</feature>
<dbReference type="SUPFAM" id="SSF103473">
    <property type="entry name" value="MFS general substrate transporter"/>
    <property type="match status" value="1"/>
</dbReference>
<dbReference type="Pfam" id="PF07690">
    <property type="entry name" value="MFS_1"/>
    <property type="match status" value="1"/>
</dbReference>
<evidence type="ECO:0000256" key="2">
    <source>
        <dbReference type="ARBA" id="ARBA00022448"/>
    </source>
</evidence>
<feature type="transmembrane region" description="Helical" evidence="6">
    <location>
        <begin position="354"/>
        <end position="373"/>
    </location>
</feature>
<dbReference type="Gene3D" id="1.20.1250.20">
    <property type="entry name" value="MFS general substrate transporter like domains"/>
    <property type="match status" value="1"/>
</dbReference>
<dbReference type="PANTHER" id="PTHR23518">
    <property type="entry name" value="C-METHYLTRANSFERASE"/>
    <property type="match status" value="1"/>
</dbReference>
<dbReference type="GO" id="GO:0005886">
    <property type="term" value="C:plasma membrane"/>
    <property type="evidence" value="ECO:0007669"/>
    <property type="project" value="UniProtKB-SubCell"/>
</dbReference>
<dbReference type="AlphaFoldDB" id="A0A1H2Y9W5"/>
<reference evidence="9" key="1">
    <citation type="submission" date="2016-10" db="EMBL/GenBank/DDBJ databases">
        <authorList>
            <person name="Varghese N."/>
        </authorList>
    </citation>
    <scope>NUCLEOTIDE SEQUENCE [LARGE SCALE GENOMIC DNA]</scope>
    <source>
        <strain evidence="9">DSM 12489</strain>
    </source>
</reference>
<protein>
    <submittedName>
        <fullName evidence="8">Major Facilitator Superfamily protein</fullName>
    </submittedName>
</protein>
<feature type="transmembrane region" description="Helical" evidence="6">
    <location>
        <begin position="313"/>
        <end position="334"/>
    </location>
</feature>
<evidence type="ECO:0000313" key="8">
    <source>
        <dbReference type="EMBL" id="SDX01454.1"/>
    </source>
</evidence>
<name>A0A1H2Y9W5_9BACL</name>
<gene>
    <name evidence="8" type="ORF">SAMN04489725_1303</name>
</gene>
<dbReference type="InterPro" id="IPR011701">
    <property type="entry name" value="MFS"/>
</dbReference>
<dbReference type="InterPro" id="IPR036259">
    <property type="entry name" value="MFS_trans_sf"/>
</dbReference>